<dbReference type="PRINTS" id="PR00364">
    <property type="entry name" value="DISEASERSIST"/>
</dbReference>
<keyword evidence="4" id="KW-0611">Plant defense</keyword>
<dbReference type="GO" id="GO:0005524">
    <property type="term" value="F:ATP binding"/>
    <property type="evidence" value="ECO:0007669"/>
    <property type="project" value="UniProtKB-KW"/>
</dbReference>
<dbReference type="PANTHER" id="PTHR33463:SF220">
    <property type="entry name" value="NB-ARC DOMAIN-CONTAINING PROTEIN"/>
    <property type="match status" value="1"/>
</dbReference>
<dbReference type="FunFam" id="1.10.8.430:FF:000003">
    <property type="entry name" value="Probable disease resistance protein At5g66910"/>
    <property type="match status" value="1"/>
</dbReference>
<feature type="domain" description="NB-ARC" evidence="7">
    <location>
        <begin position="164"/>
        <end position="330"/>
    </location>
</feature>
<dbReference type="Proteomes" id="UP001415857">
    <property type="component" value="Unassembled WGS sequence"/>
</dbReference>
<evidence type="ECO:0000313" key="11">
    <source>
        <dbReference type="Proteomes" id="UP001415857"/>
    </source>
</evidence>
<accession>A0AAP0RU89</accession>
<keyword evidence="5" id="KW-0547">Nucleotide-binding</keyword>
<dbReference type="Gene3D" id="1.10.10.10">
    <property type="entry name" value="Winged helix-like DNA-binding domain superfamily/Winged helix DNA-binding domain"/>
    <property type="match status" value="1"/>
</dbReference>
<feature type="domain" description="Disease resistance R13L4/SHOC-2-like LRR" evidence="9">
    <location>
        <begin position="522"/>
        <end position="828"/>
    </location>
</feature>
<dbReference type="InterPro" id="IPR032675">
    <property type="entry name" value="LRR_dom_sf"/>
</dbReference>
<dbReference type="Gene3D" id="1.10.8.430">
    <property type="entry name" value="Helical domain of apoptotic protease-activating factors"/>
    <property type="match status" value="1"/>
</dbReference>
<dbReference type="PANTHER" id="PTHR33463">
    <property type="entry name" value="NB-ARC DOMAIN-CONTAINING PROTEIN-RELATED"/>
    <property type="match status" value="1"/>
</dbReference>
<dbReference type="Pfam" id="PF23598">
    <property type="entry name" value="LRR_14"/>
    <property type="match status" value="1"/>
</dbReference>
<protein>
    <recommendedName>
        <fullName evidence="12">NB-ARC domain-containing protein</fullName>
    </recommendedName>
</protein>
<keyword evidence="3" id="KW-0677">Repeat</keyword>
<evidence type="ECO:0000313" key="10">
    <source>
        <dbReference type="EMBL" id="KAK9282482.1"/>
    </source>
</evidence>
<dbReference type="InterPro" id="IPR003591">
    <property type="entry name" value="Leu-rich_rpt_typical-subtyp"/>
</dbReference>
<dbReference type="GO" id="GO:0043531">
    <property type="term" value="F:ADP binding"/>
    <property type="evidence" value="ECO:0007669"/>
    <property type="project" value="InterPro"/>
</dbReference>
<dbReference type="GO" id="GO:0006952">
    <property type="term" value="P:defense response"/>
    <property type="evidence" value="ECO:0007669"/>
    <property type="project" value="UniProtKB-KW"/>
</dbReference>
<evidence type="ECO:0000256" key="1">
    <source>
        <dbReference type="ARBA" id="ARBA00008894"/>
    </source>
</evidence>
<dbReference type="InterPro" id="IPR036388">
    <property type="entry name" value="WH-like_DNA-bd_sf"/>
</dbReference>
<evidence type="ECO:0000256" key="2">
    <source>
        <dbReference type="ARBA" id="ARBA00022614"/>
    </source>
</evidence>
<name>A0AAP0RU89_LIQFO</name>
<reference evidence="10 11" key="1">
    <citation type="journal article" date="2024" name="Plant J.">
        <title>Genome sequences and population genomics reveal climatic adaptation and genomic divergence between two closely related sweetgum species.</title>
        <authorList>
            <person name="Xu W.Q."/>
            <person name="Ren C.Q."/>
            <person name="Zhang X.Y."/>
            <person name="Comes H.P."/>
            <person name="Liu X.H."/>
            <person name="Li Y.G."/>
            <person name="Kettle C.J."/>
            <person name="Jalonen R."/>
            <person name="Gaisberger H."/>
            <person name="Ma Y.Z."/>
            <person name="Qiu Y.X."/>
        </authorList>
    </citation>
    <scope>NUCLEOTIDE SEQUENCE [LARGE SCALE GENOMIC DNA]</scope>
    <source>
        <strain evidence="10">Hangzhou</strain>
    </source>
</reference>
<dbReference type="Gene3D" id="3.40.50.300">
    <property type="entry name" value="P-loop containing nucleotide triphosphate hydrolases"/>
    <property type="match status" value="1"/>
</dbReference>
<keyword evidence="2" id="KW-0433">Leucine-rich repeat</keyword>
<dbReference type="InterPro" id="IPR002182">
    <property type="entry name" value="NB-ARC"/>
</dbReference>
<gene>
    <name evidence="10" type="ORF">L1049_005400</name>
</gene>
<evidence type="ECO:0000256" key="4">
    <source>
        <dbReference type="ARBA" id="ARBA00022821"/>
    </source>
</evidence>
<comment type="similarity">
    <text evidence="1">Belongs to the disease resistance NB-LRR family.</text>
</comment>
<feature type="coiled-coil region" evidence="6">
    <location>
        <begin position="23"/>
        <end position="50"/>
    </location>
</feature>
<organism evidence="10 11">
    <name type="scientific">Liquidambar formosana</name>
    <name type="common">Formosan gum</name>
    <dbReference type="NCBI Taxonomy" id="63359"/>
    <lineage>
        <taxon>Eukaryota</taxon>
        <taxon>Viridiplantae</taxon>
        <taxon>Streptophyta</taxon>
        <taxon>Embryophyta</taxon>
        <taxon>Tracheophyta</taxon>
        <taxon>Spermatophyta</taxon>
        <taxon>Magnoliopsida</taxon>
        <taxon>eudicotyledons</taxon>
        <taxon>Gunneridae</taxon>
        <taxon>Pentapetalae</taxon>
        <taxon>Saxifragales</taxon>
        <taxon>Altingiaceae</taxon>
        <taxon>Liquidambar</taxon>
    </lineage>
</organism>
<dbReference type="InterPro" id="IPR027417">
    <property type="entry name" value="P-loop_NTPase"/>
</dbReference>
<dbReference type="SUPFAM" id="SSF52058">
    <property type="entry name" value="L domain-like"/>
    <property type="match status" value="1"/>
</dbReference>
<evidence type="ECO:0000256" key="5">
    <source>
        <dbReference type="ARBA" id="ARBA00022840"/>
    </source>
</evidence>
<proteinExistence type="inferred from homology"/>
<evidence type="ECO:0008006" key="12">
    <source>
        <dbReference type="Google" id="ProtNLM"/>
    </source>
</evidence>
<dbReference type="FunFam" id="1.10.10.10:FF:000322">
    <property type="entry name" value="Probable disease resistance protein At1g63360"/>
    <property type="match status" value="1"/>
</dbReference>
<keyword evidence="6" id="KW-0175">Coiled coil</keyword>
<dbReference type="Pfam" id="PF00931">
    <property type="entry name" value="NB-ARC"/>
    <property type="match status" value="1"/>
</dbReference>
<dbReference type="InterPro" id="IPR055414">
    <property type="entry name" value="LRR_R13L4/SHOC2-like"/>
</dbReference>
<comment type="caution">
    <text evidence="10">The sequence shown here is derived from an EMBL/GenBank/DDBJ whole genome shotgun (WGS) entry which is preliminary data.</text>
</comment>
<sequence>MGSCISIDLSSLIELVTRCCGCLARQANYVRHLEENLDALQTEWDELRRIRNDVKTKVELAEGQQMKRLDQVEGWLEEVQNMESDVGELITDGSKETQQKCLGGCCPKNSKTSLELGKKVAKKREDVAVLKGKGDFKEVAYKLPLPSGDERPNEPPVGLNSAFNEVWSYIEDEQVGIIGLYGMGGVGKTALLTEINNKLCNTPKRFDVLIWVVVSKNLDPIKVQDDIGKKIGFQDDTWNQKSQDRKAVDIYSVLKKKKFVLLLDDVWKRLELTEVGIPLPVEKNGSKIVFTTRSENVCASMVAHRRIKVERLAWTEAWDLFKKQVGEDTLKLHPEIIALAETVASECGGLPLALITIGRAMAYKRSPQEWNHASQLLQRSAARFSGMEEDVFARLKFSFDNLQSDNFKSCFLYCSLFPEDYMISKETLIKLWICEGFLDEFDDFNGAQNQGHDIIGTLIRACLLEECSADTVKMHDMIRDMALWIYSECGTVKDKVLVQARAGLKKAPEVGKWNGIERMSLMHNKIVELIEIPSCPNLLTLFLNYNCLEKITPGFFQNMNKLRVLDLSWNRYLDELPMEISKLVSLQYLNLSFTNIKEFPVEFKNLVELKYLNLGSTIEYNMIPEGVLSSFTKLQVLKMHGCRSSDTSAKDDVLSGRLESFVKEMESLEDLSHLGITLKTDSALQRIINSPKLRSCIKSLSLDSFNGSEFLYMSFLEHMTGLHHLEFNECADLRDLIVQNSEIVSYPSFHNLCHVSIYSCSNLKEITWLIFAPNLEELVVQDCHRMKEVIRGGRWGESIEGRPYLNVFAKLKTLNLFHLSNLKSIYPNALPFPCLESLTVNYCPNLNKLPLNSDSAQRCRAVIKGDEYWWNGLEWEDDATRIAFLRHFQILKSRT</sequence>
<evidence type="ECO:0000256" key="3">
    <source>
        <dbReference type="ARBA" id="ARBA00022737"/>
    </source>
</evidence>
<dbReference type="InterPro" id="IPR058922">
    <property type="entry name" value="WHD_DRP"/>
</dbReference>
<dbReference type="Pfam" id="PF23559">
    <property type="entry name" value="WHD_DRP"/>
    <property type="match status" value="1"/>
</dbReference>
<keyword evidence="11" id="KW-1185">Reference proteome</keyword>
<evidence type="ECO:0000259" key="7">
    <source>
        <dbReference type="Pfam" id="PF00931"/>
    </source>
</evidence>
<dbReference type="Gene3D" id="3.80.10.10">
    <property type="entry name" value="Ribonuclease Inhibitor"/>
    <property type="match status" value="2"/>
</dbReference>
<dbReference type="SUPFAM" id="SSF52540">
    <property type="entry name" value="P-loop containing nucleoside triphosphate hydrolases"/>
    <property type="match status" value="1"/>
</dbReference>
<dbReference type="FunFam" id="3.40.50.300:FF:001091">
    <property type="entry name" value="Probable disease resistance protein At1g61300"/>
    <property type="match status" value="1"/>
</dbReference>
<evidence type="ECO:0000259" key="8">
    <source>
        <dbReference type="Pfam" id="PF23559"/>
    </source>
</evidence>
<keyword evidence="5" id="KW-0067">ATP-binding</keyword>
<dbReference type="AlphaFoldDB" id="A0AAP0RU89"/>
<evidence type="ECO:0000259" key="9">
    <source>
        <dbReference type="Pfam" id="PF23598"/>
    </source>
</evidence>
<dbReference type="InterPro" id="IPR050905">
    <property type="entry name" value="Plant_NBS-LRR"/>
</dbReference>
<dbReference type="SMART" id="SM00369">
    <property type="entry name" value="LRR_TYP"/>
    <property type="match status" value="2"/>
</dbReference>
<feature type="domain" description="Disease resistance protein winged helix" evidence="8">
    <location>
        <begin position="416"/>
        <end position="482"/>
    </location>
</feature>
<evidence type="ECO:0000256" key="6">
    <source>
        <dbReference type="SAM" id="Coils"/>
    </source>
</evidence>
<dbReference type="InterPro" id="IPR042197">
    <property type="entry name" value="Apaf_helical"/>
</dbReference>
<dbReference type="EMBL" id="JBBPBK010000007">
    <property type="protein sequence ID" value="KAK9282482.1"/>
    <property type="molecule type" value="Genomic_DNA"/>
</dbReference>